<keyword evidence="1" id="KW-0472">Membrane</keyword>
<protein>
    <submittedName>
        <fullName evidence="2">Uncharacterized protein</fullName>
    </submittedName>
</protein>
<comment type="caution">
    <text evidence="2">The sequence shown here is derived from an EMBL/GenBank/DDBJ whole genome shotgun (WGS) entry which is preliminary data.</text>
</comment>
<accession>A0A0G0VYX5</accession>
<gene>
    <name evidence="2" type="ORF">UU56_C0002G0052</name>
</gene>
<reference evidence="2 3" key="1">
    <citation type="journal article" date="2015" name="Nature">
        <title>rRNA introns, odd ribosomes, and small enigmatic genomes across a large radiation of phyla.</title>
        <authorList>
            <person name="Brown C.T."/>
            <person name="Hug L.A."/>
            <person name="Thomas B.C."/>
            <person name="Sharon I."/>
            <person name="Castelle C.J."/>
            <person name="Singh A."/>
            <person name="Wilkins M.J."/>
            <person name="Williams K.H."/>
            <person name="Banfield J.F."/>
        </authorList>
    </citation>
    <scope>NUCLEOTIDE SEQUENCE [LARGE SCALE GENOMIC DNA]</scope>
</reference>
<feature type="transmembrane region" description="Helical" evidence="1">
    <location>
        <begin position="7"/>
        <end position="26"/>
    </location>
</feature>
<keyword evidence="1" id="KW-0812">Transmembrane</keyword>
<name>A0A0G0VYX5_9BACT</name>
<organism evidence="2 3">
    <name type="scientific">Candidatus Curtissbacteria bacterium GW2011_GWA2_41_24</name>
    <dbReference type="NCBI Taxonomy" id="1618411"/>
    <lineage>
        <taxon>Bacteria</taxon>
        <taxon>Candidatus Curtissiibacteriota</taxon>
    </lineage>
</organism>
<sequence>MIDKYKIPLAIILGAVIIGLFVYFAAKTQKVNQITSTATTSPVATTVVVEQSIASPTPSPTPTPQFSEDDAKAIAAALAAKLGVSETNLDVQVTKKDAKHAKGNVKEKTSEVGGGYFLAVKTESGWVIVYDGQATPTCTQIAPYDFPTDMVPECLDANGNLVTR</sequence>
<proteinExistence type="predicted"/>
<dbReference type="EMBL" id="LCBC01000002">
    <property type="protein sequence ID" value="KKS04912.1"/>
    <property type="molecule type" value="Genomic_DNA"/>
</dbReference>
<evidence type="ECO:0000313" key="2">
    <source>
        <dbReference type="EMBL" id="KKS04912.1"/>
    </source>
</evidence>
<evidence type="ECO:0000256" key="1">
    <source>
        <dbReference type="SAM" id="Phobius"/>
    </source>
</evidence>
<keyword evidence="1" id="KW-1133">Transmembrane helix</keyword>
<dbReference type="AlphaFoldDB" id="A0A0G0VYX5"/>
<dbReference type="Proteomes" id="UP000034493">
    <property type="component" value="Unassembled WGS sequence"/>
</dbReference>
<evidence type="ECO:0000313" key="3">
    <source>
        <dbReference type="Proteomes" id="UP000034493"/>
    </source>
</evidence>